<dbReference type="InterPro" id="IPR003594">
    <property type="entry name" value="HATPase_dom"/>
</dbReference>
<dbReference type="EMBL" id="SMKY01000105">
    <property type="protein sequence ID" value="TDD79724.1"/>
    <property type="molecule type" value="Genomic_DNA"/>
</dbReference>
<name>A0A4R5B7S6_9ACTN</name>
<dbReference type="PANTHER" id="PTHR35526">
    <property type="entry name" value="ANTI-SIGMA-F FACTOR RSBW-RELATED"/>
    <property type="match status" value="1"/>
</dbReference>
<feature type="domain" description="Histidine kinase/HSP90-like ATPase" evidence="2">
    <location>
        <begin position="76"/>
        <end position="184"/>
    </location>
</feature>
<dbReference type="InterPro" id="IPR050267">
    <property type="entry name" value="Anti-sigma-factor_SerPK"/>
</dbReference>
<keyword evidence="4" id="KW-1185">Reference proteome</keyword>
<dbReference type="Gene3D" id="3.30.565.10">
    <property type="entry name" value="Histidine kinase-like ATPase, C-terminal domain"/>
    <property type="match status" value="1"/>
</dbReference>
<evidence type="ECO:0000313" key="4">
    <source>
        <dbReference type="Proteomes" id="UP000295578"/>
    </source>
</evidence>
<keyword evidence="3" id="KW-0418">Kinase</keyword>
<gene>
    <name evidence="3" type="ORF">E1293_22460</name>
</gene>
<accession>A0A4R5B7S6</accession>
<dbReference type="InterPro" id="IPR036890">
    <property type="entry name" value="HATPase_C_sf"/>
</dbReference>
<reference evidence="3 4" key="1">
    <citation type="submission" date="2019-03" db="EMBL/GenBank/DDBJ databases">
        <title>Draft genome sequences of novel Actinobacteria.</title>
        <authorList>
            <person name="Sahin N."/>
            <person name="Ay H."/>
            <person name="Saygin H."/>
        </authorList>
    </citation>
    <scope>NUCLEOTIDE SEQUENCE [LARGE SCALE GENOMIC DNA]</scope>
    <source>
        <strain evidence="3 4">DSM 45941</strain>
    </source>
</reference>
<dbReference type="CDD" id="cd16936">
    <property type="entry name" value="HATPase_RsbW-like"/>
    <property type="match status" value="1"/>
</dbReference>
<keyword evidence="3" id="KW-0808">Transferase</keyword>
<organism evidence="3 4">
    <name type="scientific">Actinomadura darangshiensis</name>
    <dbReference type="NCBI Taxonomy" id="705336"/>
    <lineage>
        <taxon>Bacteria</taxon>
        <taxon>Bacillati</taxon>
        <taxon>Actinomycetota</taxon>
        <taxon>Actinomycetes</taxon>
        <taxon>Streptosporangiales</taxon>
        <taxon>Thermomonosporaceae</taxon>
        <taxon>Actinomadura</taxon>
    </lineage>
</organism>
<keyword evidence="1" id="KW-0723">Serine/threonine-protein kinase</keyword>
<dbReference type="Proteomes" id="UP000295578">
    <property type="component" value="Unassembled WGS sequence"/>
</dbReference>
<proteinExistence type="predicted"/>
<dbReference type="AlphaFoldDB" id="A0A4R5B7S6"/>
<evidence type="ECO:0000256" key="1">
    <source>
        <dbReference type="ARBA" id="ARBA00022527"/>
    </source>
</evidence>
<evidence type="ECO:0000259" key="2">
    <source>
        <dbReference type="Pfam" id="PF13581"/>
    </source>
</evidence>
<protein>
    <submittedName>
        <fullName evidence="3">Sensor histidine kinase</fullName>
    </submittedName>
</protein>
<dbReference type="PANTHER" id="PTHR35526:SF3">
    <property type="entry name" value="ANTI-SIGMA-F FACTOR RSBW"/>
    <property type="match status" value="1"/>
</dbReference>
<evidence type="ECO:0000313" key="3">
    <source>
        <dbReference type="EMBL" id="TDD79724.1"/>
    </source>
</evidence>
<dbReference type="Pfam" id="PF13581">
    <property type="entry name" value="HATPase_c_2"/>
    <property type="match status" value="1"/>
</dbReference>
<dbReference type="GO" id="GO:0004674">
    <property type="term" value="F:protein serine/threonine kinase activity"/>
    <property type="evidence" value="ECO:0007669"/>
    <property type="project" value="UniProtKB-KW"/>
</dbReference>
<comment type="caution">
    <text evidence="3">The sequence shown here is derived from an EMBL/GenBank/DDBJ whole genome shotgun (WGS) entry which is preliminary data.</text>
</comment>
<dbReference type="OrthoDB" id="3474366at2"/>
<sequence>MQPSCGYFLGHPLTYALLWLHCVRSITQGDSGGYFRFSGLARFEISLRPGWRGSPMPAVLLAPEGPAPLVLEPSVEAPAKARRYLTDRFRELGHADDFVGRLVVTELVTNSYKHVGTGHIVVRVLLDVREPLAVIEVWDESSALPLVQDESDDAESGRGLLLMEQLVHDWGVRPLNEEGKITWARCAR</sequence>
<dbReference type="SUPFAM" id="SSF55874">
    <property type="entry name" value="ATPase domain of HSP90 chaperone/DNA topoisomerase II/histidine kinase"/>
    <property type="match status" value="1"/>
</dbReference>